<evidence type="ECO:0000256" key="2">
    <source>
        <dbReference type="ARBA" id="ARBA00009508"/>
    </source>
</evidence>
<dbReference type="GO" id="GO:0045271">
    <property type="term" value="C:respiratory chain complex I"/>
    <property type="evidence" value="ECO:0007669"/>
    <property type="project" value="InterPro"/>
</dbReference>
<evidence type="ECO:0000256" key="6">
    <source>
        <dbReference type="ARBA" id="ARBA00022982"/>
    </source>
</evidence>
<keyword evidence="3" id="KW-0813">Transport</keyword>
<keyword evidence="4" id="KW-0679">Respiratory chain</keyword>
<keyword evidence="5" id="KW-0999">Mitochondrion inner membrane</keyword>
<evidence type="ECO:0000313" key="9">
    <source>
        <dbReference type="EMBL" id="CAD9859942.1"/>
    </source>
</evidence>
<dbReference type="Pfam" id="PF13233">
    <property type="entry name" value="Complex1_LYR_2"/>
    <property type="match status" value="1"/>
</dbReference>
<dbReference type="GO" id="GO:0005743">
    <property type="term" value="C:mitochondrial inner membrane"/>
    <property type="evidence" value="ECO:0007669"/>
    <property type="project" value="UniProtKB-SubCell"/>
</dbReference>
<reference evidence="9" key="1">
    <citation type="submission" date="2021-01" db="EMBL/GenBank/DDBJ databases">
        <authorList>
            <person name="Corre E."/>
            <person name="Pelletier E."/>
            <person name="Niang G."/>
            <person name="Scheremetjew M."/>
            <person name="Finn R."/>
            <person name="Kale V."/>
            <person name="Holt S."/>
            <person name="Cochrane G."/>
            <person name="Meng A."/>
            <person name="Brown T."/>
            <person name="Cohen L."/>
        </authorList>
    </citation>
    <scope>NUCLEOTIDE SEQUENCE</scope>
    <source>
        <strain evidence="9">CCMP1661</strain>
    </source>
</reference>
<keyword evidence="8" id="KW-0472">Membrane</keyword>
<evidence type="ECO:0008006" key="10">
    <source>
        <dbReference type="Google" id="ProtNLM"/>
    </source>
</evidence>
<accession>A0A7S2XV13</accession>
<keyword evidence="6" id="KW-0249">Electron transport</keyword>
<dbReference type="InterPro" id="IPR045299">
    <property type="entry name" value="Complex1_LYR_NDUFA6_LYRM6"/>
</dbReference>
<evidence type="ECO:0000256" key="4">
    <source>
        <dbReference type="ARBA" id="ARBA00022660"/>
    </source>
</evidence>
<keyword evidence="7" id="KW-0496">Mitochondrion</keyword>
<dbReference type="PANTHER" id="PTHR12964:SF0">
    <property type="entry name" value="NADH DEHYDROGENASE [UBIQUINONE] 1 ALPHA SUBCOMPLEX SUBUNIT 6"/>
    <property type="match status" value="1"/>
</dbReference>
<organism evidence="9">
    <name type="scientific">Fibrocapsa japonica</name>
    <dbReference type="NCBI Taxonomy" id="94617"/>
    <lineage>
        <taxon>Eukaryota</taxon>
        <taxon>Sar</taxon>
        <taxon>Stramenopiles</taxon>
        <taxon>Ochrophyta</taxon>
        <taxon>Raphidophyceae</taxon>
        <taxon>Chattonellales</taxon>
        <taxon>Chattonellaceae</taxon>
        <taxon>Fibrocapsa</taxon>
    </lineage>
</organism>
<dbReference type="InterPro" id="IPR016488">
    <property type="entry name" value="NADH_Ub_cplx-1_asu_su-6"/>
</dbReference>
<dbReference type="PANTHER" id="PTHR12964">
    <property type="entry name" value="NADH-UBIQUINONE OXIDOREDUCTASE B14 SUBUNIT"/>
    <property type="match status" value="1"/>
</dbReference>
<name>A0A7S2XV13_9STRA</name>
<proteinExistence type="inferred from homology"/>
<sequence>MALRPVISTVSKMPTAQNPVLQLYRKILKELPRVMIIYDVDMPKEEANAAIAYHFRKSAHVKDERVIDLLVAKGYMHVEEATMQYKQKTHLMSILDPWELSEKFKEPETFEEKFYKGTL</sequence>
<evidence type="ECO:0000256" key="1">
    <source>
        <dbReference type="ARBA" id="ARBA00004443"/>
    </source>
</evidence>
<dbReference type="GO" id="GO:0006979">
    <property type="term" value="P:response to oxidative stress"/>
    <property type="evidence" value="ECO:0007669"/>
    <property type="project" value="TreeGrafter"/>
</dbReference>
<comment type="subcellular location">
    <subcellularLocation>
        <location evidence="1">Mitochondrion inner membrane</location>
        <topology evidence="1">Peripheral membrane protein</topology>
        <orientation evidence="1">Matrix side</orientation>
    </subcellularLocation>
</comment>
<evidence type="ECO:0000256" key="5">
    <source>
        <dbReference type="ARBA" id="ARBA00022792"/>
    </source>
</evidence>
<protein>
    <recommendedName>
        <fullName evidence="10">NADH dehydrogenase [ubiquinone] 1 alpha subcomplex subunit 6</fullName>
    </recommendedName>
</protein>
<dbReference type="AlphaFoldDB" id="A0A7S2XV13"/>
<dbReference type="CDD" id="cd20266">
    <property type="entry name" value="Complex1_LYR_NDUFA6_LYRM6"/>
    <property type="match status" value="1"/>
</dbReference>
<comment type="similarity">
    <text evidence="2">Belongs to the complex I LYR family.</text>
</comment>
<evidence type="ECO:0000256" key="8">
    <source>
        <dbReference type="ARBA" id="ARBA00023136"/>
    </source>
</evidence>
<evidence type="ECO:0000256" key="3">
    <source>
        <dbReference type="ARBA" id="ARBA00022448"/>
    </source>
</evidence>
<evidence type="ECO:0000256" key="7">
    <source>
        <dbReference type="ARBA" id="ARBA00023128"/>
    </source>
</evidence>
<dbReference type="EMBL" id="HBHR01005070">
    <property type="protein sequence ID" value="CAD9859942.1"/>
    <property type="molecule type" value="Transcribed_RNA"/>
</dbReference>
<gene>
    <name evidence="9" type="ORF">FJAP1339_LOCUS2462</name>
</gene>